<organism evidence="1 2">
    <name type="scientific">Agrocybe chaxingu</name>
    <dbReference type="NCBI Taxonomy" id="84603"/>
    <lineage>
        <taxon>Eukaryota</taxon>
        <taxon>Fungi</taxon>
        <taxon>Dikarya</taxon>
        <taxon>Basidiomycota</taxon>
        <taxon>Agaricomycotina</taxon>
        <taxon>Agaricomycetes</taxon>
        <taxon>Agaricomycetidae</taxon>
        <taxon>Agaricales</taxon>
        <taxon>Agaricineae</taxon>
        <taxon>Strophariaceae</taxon>
        <taxon>Agrocybe</taxon>
    </lineage>
</organism>
<name>A0A9W8JQ32_9AGAR</name>
<proteinExistence type="predicted"/>
<dbReference type="OrthoDB" id="185373at2759"/>
<dbReference type="Proteomes" id="UP001148786">
    <property type="component" value="Unassembled WGS sequence"/>
</dbReference>
<sequence length="86" mass="10117">MYIPTQEKKAQKGLLEVEEKETYRFPTMQMMESVNTPEPVDFVYEAIPLERLMKRAIWAGLDPNRSPVERRKMVEEQIAEAEAEML</sequence>
<dbReference type="EMBL" id="JANKHO010002112">
    <property type="protein sequence ID" value="KAJ3494617.1"/>
    <property type="molecule type" value="Genomic_DNA"/>
</dbReference>
<accession>A0A9W8JQ32</accession>
<dbReference type="AlphaFoldDB" id="A0A9W8JQ32"/>
<evidence type="ECO:0000313" key="2">
    <source>
        <dbReference type="Proteomes" id="UP001148786"/>
    </source>
</evidence>
<evidence type="ECO:0000313" key="1">
    <source>
        <dbReference type="EMBL" id="KAJ3494617.1"/>
    </source>
</evidence>
<comment type="caution">
    <text evidence="1">The sequence shown here is derived from an EMBL/GenBank/DDBJ whole genome shotgun (WGS) entry which is preliminary data.</text>
</comment>
<reference evidence="1" key="1">
    <citation type="submission" date="2022-07" db="EMBL/GenBank/DDBJ databases">
        <title>Genome Sequence of Agrocybe chaxingu.</title>
        <authorList>
            <person name="Buettner E."/>
        </authorList>
    </citation>
    <scope>NUCLEOTIDE SEQUENCE</scope>
    <source>
        <strain evidence="1">MP-N11</strain>
    </source>
</reference>
<gene>
    <name evidence="1" type="ORF">NLJ89_g10771</name>
</gene>
<keyword evidence="2" id="KW-1185">Reference proteome</keyword>
<protein>
    <submittedName>
        <fullName evidence="1">Uncharacterized protein</fullName>
    </submittedName>
</protein>